<sequence>MQIFNATRYSACPPDSRAPPGAIHEDIAEAHFSQKVSPVLPAHALLHHFIREHDVSRAHDLATSMMKEGIRLHGRSLRALVRVATQPGPTPFTLLYKSYKSARSGFKPLDLSNARSRDPNTNFALSLMRTAREAQYKHTDEILAQIIKLCTFNGELCLAGMIFAAVIIDWQRRKALAAQLQSGIEHMQDDQPPQPPSQQERPNSLRRGAYLSPNMPWIQLVTSIEHVLSTERETEQWDDVQAEALQTLTILAELLDNQEFPYRNVAPLLRALYRCPKTKRKVWIRNNDGSYRKVVAYQYFHEILLRFIGDLPTKRPPIPDLDLASYNTLLHYTLRHWLSTDLASSVLTHMTQVRNPPLNPDRVTLNILLSCGTKLRRNDVVQQGFDVLGDTQENAVEHIVDGAIAKVRYLKQHALEGVTSMAPPTGDLSPRSTRSVAPVVDADMRTIVALMTYLTSSGNPHGAVHVLLRFLPELSSTDPPSWDSLPPEEKTRRRGIARQECVQRAKLLGPHFFVAALNALVKSGRSGLAERVWFLAKSAETASGHAWILPTEAYTIMVQCYGAEARKFAMACFQKPVPRLASTGMARASLDRSSEEWYQWVPRTQRHVVGWASFLDTAAGSRQEPLLRSEAGYRIAALFYEFIARKVRDVGDALVLQDDLPQHVHPPLPRPDAKFFNAALKVFSHRLLTRASQAMVRLFLLILLFF</sequence>
<feature type="region of interest" description="Disordered" evidence="1">
    <location>
        <begin position="184"/>
        <end position="206"/>
    </location>
</feature>
<evidence type="ECO:0000313" key="3">
    <source>
        <dbReference type="Proteomes" id="UP000054144"/>
    </source>
</evidence>
<name>A0A0D7AEH4_9AGAR</name>
<gene>
    <name evidence="2" type="ORF">FISHEDRAFT_42641</name>
</gene>
<reference evidence="2 3" key="1">
    <citation type="journal article" date="2015" name="Fungal Genet. Biol.">
        <title>Evolution of novel wood decay mechanisms in Agaricales revealed by the genome sequences of Fistulina hepatica and Cylindrobasidium torrendii.</title>
        <authorList>
            <person name="Floudas D."/>
            <person name="Held B.W."/>
            <person name="Riley R."/>
            <person name="Nagy L.G."/>
            <person name="Koehler G."/>
            <person name="Ransdell A.S."/>
            <person name="Younus H."/>
            <person name="Chow J."/>
            <person name="Chiniquy J."/>
            <person name="Lipzen A."/>
            <person name="Tritt A."/>
            <person name="Sun H."/>
            <person name="Haridas S."/>
            <person name="LaButti K."/>
            <person name="Ohm R.A."/>
            <person name="Kues U."/>
            <person name="Blanchette R.A."/>
            <person name="Grigoriev I.V."/>
            <person name="Minto R.E."/>
            <person name="Hibbett D.S."/>
        </authorList>
    </citation>
    <scope>NUCLEOTIDE SEQUENCE [LARGE SCALE GENOMIC DNA]</scope>
    <source>
        <strain evidence="2 3">ATCC 64428</strain>
    </source>
</reference>
<protein>
    <submittedName>
        <fullName evidence="2">Uncharacterized protein</fullName>
    </submittedName>
</protein>
<dbReference type="EMBL" id="KN881813">
    <property type="protein sequence ID" value="KIY48794.1"/>
    <property type="molecule type" value="Genomic_DNA"/>
</dbReference>
<evidence type="ECO:0000313" key="2">
    <source>
        <dbReference type="EMBL" id="KIY48794.1"/>
    </source>
</evidence>
<accession>A0A0D7AEH4</accession>
<keyword evidence="3" id="KW-1185">Reference proteome</keyword>
<dbReference type="Proteomes" id="UP000054144">
    <property type="component" value="Unassembled WGS sequence"/>
</dbReference>
<dbReference type="AlphaFoldDB" id="A0A0D7AEH4"/>
<dbReference type="OrthoDB" id="2554293at2759"/>
<proteinExistence type="predicted"/>
<organism evidence="2 3">
    <name type="scientific">Fistulina hepatica ATCC 64428</name>
    <dbReference type="NCBI Taxonomy" id="1128425"/>
    <lineage>
        <taxon>Eukaryota</taxon>
        <taxon>Fungi</taxon>
        <taxon>Dikarya</taxon>
        <taxon>Basidiomycota</taxon>
        <taxon>Agaricomycotina</taxon>
        <taxon>Agaricomycetes</taxon>
        <taxon>Agaricomycetidae</taxon>
        <taxon>Agaricales</taxon>
        <taxon>Fistulinaceae</taxon>
        <taxon>Fistulina</taxon>
    </lineage>
</organism>
<evidence type="ECO:0000256" key="1">
    <source>
        <dbReference type="SAM" id="MobiDB-lite"/>
    </source>
</evidence>